<gene>
    <name evidence="7" type="ORF">V8G57_20465</name>
</gene>
<evidence type="ECO:0000313" key="8">
    <source>
        <dbReference type="Proteomes" id="UP001495910"/>
    </source>
</evidence>
<evidence type="ECO:0000256" key="1">
    <source>
        <dbReference type="ARBA" id="ARBA00022617"/>
    </source>
</evidence>
<organism evidence="7 8">
    <name type="scientific">Collimonas rhizosphaerae</name>
    <dbReference type="NCBI Taxonomy" id="3126357"/>
    <lineage>
        <taxon>Bacteria</taxon>
        <taxon>Pseudomonadati</taxon>
        <taxon>Pseudomonadota</taxon>
        <taxon>Betaproteobacteria</taxon>
        <taxon>Burkholderiales</taxon>
        <taxon>Oxalobacteraceae</taxon>
        <taxon>Collimonas</taxon>
    </lineage>
</organism>
<keyword evidence="2 4" id="KW-0479">Metal-binding</keyword>
<dbReference type="Gene3D" id="1.10.760.10">
    <property type="entry name" value="Cytochrome c-like domain"/>
    <property type="match status" value="1"/>
</dbReference>
<keyword evidence="8" id="KW-1185">Reference proteome</keyword>
<protein>
    <submittedName>
        <fullName evidence="7">Cytochrome c</fullName>
    </submittedName>
</protein>
<dbReference type="PROSITE" id="PS51007">
    <property type="entry name" value="CYTC"/>
    <property type="match status" value="1"/>
</dbReference>
<evidence type="ECO:0000256" key="2">
    <source>
        <dbReference type="ARBA" id="ARBA00022723"/>
    </source>
</evidence>
<keyword evidence="5" id="KW-0732">Signal</keyword>
<dbReference type="SUPFAM" id="SSF46626">
    <property type="entry name" value="Cytochrome c"/>
    <property type="match status" value="1"/>
</dbReference>
<feature type="signal peptide" evidence="5">
    <location>
        <begin position="1"/>
        <end position="25"/>
    </location>
</feature>
<dbReference type="EMBL" id="JBANDC010000017">
    <property type="protein sequence ID" value="MEM4989773.1"/>
    <property type="molecule type" value="Genomic_DNA"/>
</dbReference>
<feature type="chain" id="PRO_5045845823" evidence="5">
    <location>
        <begin position="26"/>
        <end position="136"/>
    </location>
</feature>
<feature type="domain" description="Cytochrome c" evidence="6">
    <location>
        <begin position="40"/>
        <end position="119"/>
    </location>
</feature>
<sequence>MKNSRIAWRLAQAAFLCSLGSAALAASDASDVPLSDGWRFAEQDGESLYRASCQGCHMAKGEGAAGAGRFPALADNPRLASAAYPVYNVLHGLHGMPSFGKYMSDDQVAAVVNFTRTHLGNHYPDPVTAEDVRKLR</sequence>
<comment type="caution">
    <text evidence="7">The sequence shown here is derived from an EMBL/GenBank/DDBJ whole genome shotgun (WGS) entry which is preliminary data.</text>
</comment>
<dbReference type="RefSeq" id="WP_342830940.1">
    <property type="nucleotide sequence ID" value="NZ_JBANDC010000017.1"/>
</dbReference>
<dbReference type="PANTHER" id="PTHR35008">
    <property type="entry name" value="BLL4482 PROTEIN-RELATED"/>
    <property type="match status" value="1"/>
</dbReference>
<evidence type="ECO:0000256" key="4">
    <source>
        <dbReference type="PROSITE-ProRule" id="PRU00433"/>
    </source>
</evidence>
<evidence type="ECO:0000256" key="5">
    <source>
        <dbReference type="SAM" id="SignalP"/>
    </source>
</evidence>
<keyword evidence="3 4" id="KW-0408">Iron</keyword>
<dbReference type="Proteomes" id="UP001495910">
    <property type="component" value="Unassembled WGS sequence"/>
</dbReference>
<accession>A0ABU9Q0I1</accession>
<dbReference type="Pfam" id="PF13442">
    <property type="entry name" value="Cytochrome_CBB3"/>
    <property type="match status" value="1"/>
</dbReference>
<reference evidence="7 8" key="1">
    <citation type="submission" date="2024-02" db="EMBL/GenBank/DDBJ databases">
        <title>Draft genome sequence of Collimonas sp. strain H4R21, an effective mineral-weathering bacterial strain isolated from the beech rhizosphere.</title>
        <authorList>
            <person name="Morin E."/>
            <person name="Uroz S."/>
            <person name="Leveau J.H.J."/>
            <person name="Kumar R."/>
            <person name="Rey M.W."/>
            <person name="Pham J."/>
        </authorList>
    </citation>
    <scope>NUCLEOTIDE SEQUENCE [LARGE SCALE GENOMIC DNA]</scope>
    <source>
        <strain evidence="7 8">H4R21</strain>
    </source>
</reference>
<keyword evidence="1 4" id="KW-0349">Heme</keyword>
<dbReference type="InterPro" id="IPR051459">
    <property type="entry name" value="Cytochrome_c-type_DH"/>
</dbReference>
<dbReference type="InterPro" id="IPR036909">
    <property type="entry name" value="Cyt_c-like_dom_sf"/>
</dbReference>
<proteinExistence type="predicted"/>
<dbReference type="InterPro" id="IPR009056">
    <property type="entry name" value="Cyt_c-like_dom"/>
</dbReference>
<dbReference type="PANTHER" id="PTHR35008:SF9">
    <property type="entry name" value="CYTOCHROME C DOMAIN-CONTAINING PROTEIN"/>
    <property type="match status" value="1"/>
</dbReference>
<evidence type="ECO:0000256" key="3">
    <source>
        <dbReference type="ARBA" id="ARBA00023004"/>
    </source>
</evidence>
<name>A0ABU9Q0I1_9BURK</name>
<evidence type="ECO:0000259" key="6">
    <source>
        <dbReference type="PROSITE" id="PS51007"/>
    </source>
</evidence>
<evidence type="ECO:0000313" key="7">
    <source>
        <dbReference type="EMBL" id="MEM4989773.1"/>
    </source>
</evidence>